<gene>
    <name evidence="2" type="ORF">SVUK_LOCUS1460</name>
</gene>
<dbReference type="AlphaFoldDB" id="A0A3P7KF51"/>
<name>A0A3P7KF51_STRVU</name>
<sequence length="68" mass="7616">MYQRAKDQNDPFRTGLPPNTLSPVNVENPPLCKKAVAPQLVGGDAEKKGKQRNLMKNVVVWFATFFVD</sequence>
<protein>
    <submittedName>
        <fullName evidence="2">Uncharacterized protein</fullName>
    </submittedName>
</protein>
<keyword evidence="3" id="KW-1185">Reference proteome</keyword>
<proteinExistence type="predicted"/>
<accession>A0A3P7KF51</accession>
<feature type="compositionally biased region" description="Basic and acidic residues" evidence="1">
    <location>
        <begin position="1"/>
        <end position="10"/>
    </location>
</feature>
<evidence type="ECO:0000256" key="1">
    <source>
        <dbReference type="SAM" id="MobiDB-lite"/>
    </source>
</evidence>
<dbReference type="Proteomes" id="UP000270094">
    <property type="component" value="Unassembled WGS sequence"/>
</dbReference>
<feature type="region of interest" description="Disordered" evidence="1">
    <location>
        <begin position="1"/>
        <end position="28"/>
    </location>
</feature>
<evidence type="ECO:0000313" key="2">
    <source>
        <dbReference type="EMBL" id="VDM66462.1"/>
    </source>
</evidence>
<dbReference type="EMBL" id="UYYB01002856">
    <property type="protein sequence ID" value="VDM66462.1"/>
    <property type="molecule type" value="Genomic_DNA"/>
</dbReference>
<evidence type="ECO:0000313" key="3">
    <source>
        <dbReference type="Proteomes" id="UP000270094"/>
    </source>
</evidence>
<organism evidence="2 3">
    <name type="scientific">Strongylus vulgaris</name>
    <name type="common">Blood worm</name>
    <dbReference type="NCBI Taxonomy" id="40348"/>
    <lineage>
        <taxon>Eukaryota</taxon>
        <taxon>Metazoa</taxon>
        <taxon>Ecdysozoa</taxon>
        <taxon>Nematoda</taxon>
        <taxon>Chromadorea</taxon>
        <taxon>Rhabditida</taxon>
        <taxon>Rhabditina</taxon>
        <taxon>Rhabditomorpha</taxon>
        <taxon>Strongyloidea</taxon>
        <taxon>Strongylidae</taxon>
        <taxon>Strongylus</taxon>
    </lineage>
</organism>
<reference evidence="2 3" key="1">
    <citation type="submission" date="2018-11" db="EMBL/GenBank/DDBJ databases">
        <authorList>
            <consortium name="Pathogen Informatics"/>
        </authorList>
    </citation>
    <scope>NUCLEOTIDE SEQUENCE [LARGE SCALE GENOMIC DNA]</scope>
</reference>